<evidence type="ECO:0000256" key="1">
    <source>
        <dbReference type="SAM" id="Phobius"/>
    </source>
</evidence>
<dbReference type="OrthoDB" id="5346979at2759"/>
<proteinExistence type="predicted"/>
<evidence type="ECO:0000313" key="3">
    <source>
        <dbReference type="Proteomes" id="UP000799118"/>
    </source>
</evidence>
<organism evidence="2 3">
    <name type="scientific">Gymnopus androsaceus JB14</name>
    <dbReference type="NCBI Taxonomy" id="1447944"/>
    <lineage>
        <taxon>Eukaryota</taxon>
        <taxon>Fungi</taxon>
        <taxon>Dikarya</taxon>
        <taxon>Basidiomycota</taxon>
        <taxon>Agaricomycotina</taxon>
        <taxon>Agaricomycetes</taxon>
        <taxon>Agaricomycetidae</taxon>
        <taxon>Agaricales</taxon>
        <taxon>Marasmiineae</taxon>
        <taxon>Omphalotaceae</taxon>
        <taxon>Gymnopus</taxon>
    </lineage>
</organism>
<keyword evidence="1" id="KW-0812">Transmembrane</keyword>
<feature type="transmembrane region" description="Helical" evidence="1">
    <location>
        <begin position="20"/>
        <end position="41"/>
    </location>
</feature>
<dbReference type="EMBL" id="ML769575">
    <property type="protein sequence ID" value="KAE9393307.1"/>
    <property type="molecule type" value="Genomic_DNA"/>
</dbReference>
<protein>
    <submittedName>
        <fullName evidence="2">Uncharacterized protein</fullName>
    </submittedName>
</protein>
<keyword evidence="1" id="KW-1133">Transmembrane helix</keyword>
<evidence type="ECO:0000313" key="2">
    <source>
        <dbReference type="EMBL" id="KAE9393307.1"/>
    </source>
</evidence>
<name>A0A6A4H7Z3_9AGAR</name>
<gene>
    <name evidence="2" type="ORF">BT96DRAFT_1023076</name>
</gene>
<feature type="transmembrane region" description="Helical" evidence="1">
    <location>
        <begin position="100"/>
        <end position="124"/>
    </location>
</feature>
<keyword evidence="3" id="KW-1185">Reference proteome</keyword>
<sequence length="227" mass="25404">MTTNPPPPSNTKQEPSFPWIGATLVAATVTAAFVVPGAIYLQRKKNVQLLTRSVAPRRQIASTMSLKSLPAAKNATLDRVIQKPSLAEEKDPAISNFKPAFFTAVGAFGIATLLVSVSAVAGVWTVKTLMDVKDAQDFHRKMRQIVWTRIPVLSSRIHRMVEDNENDEPTVDLRDWSWEAAEKRLQDAYDNEGIVAWGEVALKELQAEERVERLKRKELEDVARRKS</sequence>
<dbReference type="AlphaFoldDB" id="A0A6A4H7Z3"/>
<reference evidence="2" key="1">
    <citation type="journal article" date="2019" name="Environ. Microbiol.">
        <title>Fungal ecological strategies reflected in gene transcription - a case study of two litter decomposers.</title>
        <authorList>
            <person name="Barbi F."/>
            <person name="Kohler A."/>
            <person name="Barry K."/>
            <person name="Baskaran P."/>
            <person name="Daum C."/>
            <person name="Fauchery L."/>
            <person name="Ihrmark K."/>
            <person name="Kuo A."/>
            <person name="LaButti K."/>
            <person name="Lipzen A."/>
            <person name="Morin E."/>
            <person name="Grigoriev I.V."/>
            <person name="Henrissat B."/>
            <person name="Lindahl B."/>
            <person name="Martin F."/>
        </authorList>
    </citation>
    <scope>NUCLEOTIDE SEQUENCE</scope>
    <source>
        <strain evidence="2">JB14</strain>
    </source>
</reference>
<accession>A0A6A4H7Z3</accession>
<dbReference type="Proteomes" id="UP000799118">
    <property type="component" value="Unassembled WGS sequence"/>
</dbReference>
<keyword evidence="1" id="KW-0472">Membrane</keyword>